<evidence type="ECO:0000313" key="3">
    <source>
        <dbReference type="EnsemblMetazoa" id="SMAR009029-PA"/>
    </source>
</evidence>
<dbReference type="SMART" id="SM00369">
    <property type="entry name" value="LRR_TYP"/>
    <property type="match status" value="10"/>
</dbReference>
<evidence type="ECO:0000256" key="2">
    <source>
        <dbReference type="ARBA" id="ARBA00022737"/>
    </source>
</evidence>
<dbReference type="InterPro" id="IPR025875">
    <property type="entry name" value="Leu-rich_rpt_4"/>
</dbReference>
<dbReference type="PANTHER" id="PTHR46652:SF3">
    <property type="entry name" value="LEUCINE-RICH REPEAT-CONTAINING PROTEIN 9"/>
    <property type="match status" value="1"/>
</dbReference>
<dbReference type="EMBL" id="JH431868">
    <property type="status" value="NOT_ANNOTATED_CDS"/>
    <property type="molecule type" value="Genomic_DNA"/>
</dbReference>
<dbReference type="SMART" id="SM00364">
    <property type="entry name" value="LRR_BAC"/>
    <property type="match status" value="7"/>
</dbReference>
<dbReference type="Pfam" id="PF14580">
    <property type="entry name" value="LRR_9"/>
    <property type="match status" value="1"/>
</dbReference>
<sequence length="1323" mass="149797">MNYFIVAFLLHLYKQGRTGGRLLPIGTEENMASISIPDKEHADFEEMCHCAGFTAPVNALTQTNFDEISTLDIIFSNITVLHPVSVFTNLSKLVVIDGNIDSLKGIGCLENLIELWVAECKLTNLEQLTHLRELNLADNKIDKIGNSLKCNVRLETLNLSGNKLCFLKDLIGLDLPRLKSLALADPQYHPNPMCGLCNYTTLVFIPQTVRIKKLYYTMELEIIKKTRWEVRKKLDTFQDEIQKRLIAKMRSLDFTIKEYERIFLLNNIITSRMTVNDEEDALFIANEIENSKIGNIEQVTEKICFLKTMAKQCEDIQSGYHSLYTSAAVEVDEETSQLVKLFNIELESIGTIRFQIGQPTDSWFQACQDLLLARFCANHYTDIGIIGIKMKKCTKVMNESLQVMFNNKLMANYNGKYDQSKSIIKDGESACDKKLNYLFLLLKDCDRMSTALKVIEEGCSALGDFNSPCVIKLTNSLYHLDITRLTGQSSKEMLVKLEELSCHTGSILLMKVHSAFSMEIPEGNWIFEDAEGVDVCYRTLSDVSLQKGDHSSSKSCSCDFKCYEYYAVDPDLVVPEYLIEFDYIFQTATLSPFLTLLRNGHQPIVRADKLDGESQVEVLTPRHAPASHYTWDDIEKKMCTTNLATLHEVNLNGMKIIDTPFLSPLYYLEKLTLSFNCLTDLRGISNLNKLKILDVSYNFLTTLEGLQAVPNLIKLNIGHNQLRKDEEVIAYLMTHTPSLNSLIIKENPWPAVRFTLLHSAIYNELVQKLPDLTCLDNRLIDNPFNGSTQSNRNFSMEFDFLYPRMSNTRRAPPLMPIMSIARALSLFKSSKSIHPYDITWPSKITSLDLSNLYLDKVAGVNKLENLKWACFSHNNLTSLKDIDKCLSLEELYLDNNKISDLDGLVNLKYLVSINLDHNKISSFSSGELGKLQHLQTLMSSYNQISTLDGLQNCTNLIQLYLINNKIESIFTFSMLKSLHHLSVLMVLGNPVADALDCRHTIIYNVPSILGLDGKCISSSDVSTAKQVLGGRLTLEFIKDHFKTVPVLSLVHLDLTNCSLLSVNLSNGDDLPNLRSINLEKNLLTTFSGLIRLNEIRVLCLNYNHIESLLPRPVKKSKSLDSASKTNSIDNVGDGHVMKNLEVLHLAYNEISQLERLQLHRFPSLKTLFLQGNKIKSMSGLEGLWYLEHLVLDRNQISVIRKGEIEALCWLQELHLQENMIKDLPALTGPSGLQKLFLGSNRIKNLEELFKLSKLPSLEEVSFVGNSVTRRALHRSILIHFISTLILVDGIPVTMEERFKASKYFNDAKCDGGEESPTNIFDNE</sequence>
<dbReference type="SMART" id="SM00365">
    <property type="entry name" value="LRR_SD22"/>
    <property type="match status" value="13"/>
</dbReference>
<keyword evidence="4" id="KW-1185">Reference proteome</keyword>
<dbReference type="InterPro" id="IPR050836">
    <property type="entry name" value="SDS22/Internalin_LRR"/>
</dbReference>
<reference evidence="4" key="1">
    <citation type="submission" date="2011-05" db="EMBL/GenBank/DDBJ databases">
        <authorList>
            <person name="Richards S.R."/>
            <person name="Qu J."/>
            <person name="Jiang H."/>
            <person name="Jhangiani S.N."/>
            <person name="Agravi P."/>
            <person name="Goodspeed R."/>
            <person name="Gross S."/>
            <person name="Mandapat C."/>
            <person name="Jackson L."/>
            <person name="Mathew T."/>
            <person name="Pu L."/>
            <person name="Thornton R."/>
            <person name="Saada N."/>
            <person name="Wilczek-Boney K.B."/>
            <person name="Lee S."/>
            <person name="Kovar C."/>
            <person name="Wu Y."/>
            <person name="Scherer S.E."/>
            <person name="Worley K.C."/>
            <person name="Muzny D.M."/>
            <person name="Gibbs R."/>
        </authorList>
    </citation>
    <scope>NUCLEOTIDE SEQUENCE</scope>
    <source>
        <strain evidence="4">Brora</strain>
    </source>
</reference>
<dbReference type="InterPro" id="IPR032675">
    <property type="entry name" value="LRR_dom_sf"/>
</dbReference>
<dbReference type="SUPFAM" id="SSF52058">
    <property type="entry name" value="L domain-like"/>
    <property type="match status" value="1"/>
</dbReference>
<reference evidence="3" key="2">
    <citation type="submission" date="2015-02" db="UniProtKB">
        <authorList>
            <consortium name="EnsemblMetazoa"/>
        </authorList>
    </citation>
    <scope>IDENTIFICATION</scope>
</reference>
<proteinExistence type="predicted"/>
<dbReference type="eggNOG" id="KOG0531">
    <property type="taxonomic scope" value="Eukaryota"/>
</dbReference>
<accession>T1J5X0</accession>
<dbReference type="Pfam" id="PF12799">
    <property type="entry name" value="LRR_4"/>
    <property type="match status" value="2"/>
</dbReference>
<keyword evidence="1" id="KW-0433">Leucine-rich repeat</keyword>
<dbReference type="Pfam" id="PF13855">
    <property type="entry name" value="LRR_8"/>
    <property type="match status" value="2"/>
</dbReference>
<dbReference type="PROSITE" id="PS51450">
    <property type="entry name" value="LRR"/>
    <property type="match status" value="12"/>
</dbReference>
<dbReference type="PANTHER" id="PTHR46652">
    <property type="entry name" value="LEUCINE-RICH REPEAT AND IQ DOMAIN-CONTAINING PROTEIN 1-RELATED"/>
    <property type="match status" value="1"/>
</dbReference>
<dbReference type="InterPro" id="IPR003591">
    <property type="entry name" value="Leu-rich_rpt_typical-subtyp"/>
</dbReference>
<dbReference type="HOGENOM" id="CLU_002627_0_0_1"/>
<evidence type="ECO:0008006" key="5">
    <source>
        <dbReference type="Google" id="ProtNLM"/>
    </source>
</evidence>
<name>T1J5X0_STRMM</name>
<dbReference type="InterPro" id="IPR001611">
    <property type="entry name" value="Leu-rich_rpt"/>
</dbReference>
<dbReference type="Proteomes" id="UP000014500">
    <property type="component" value="Unassembled WGS sequence"/>
</dbReference>
<organism evidence="3 4">
    <name type="scientific">Strigamia maritima</name>
    <name type="common">European centipede</name>
    <name type="synonym">Geophilus maritimus</name>
    <dbReference type="NCBI Taxonomy" id="126957"/>
    <lineage>
        <taxon>Eukaryota</taxon>
        <taxon>Metazoa</taxon>
        <taxon>Ecdysozoa</taxon>
        <taxon>Arthropoda</taxon>
        <taxon>Myriapoda</taxon>
        <taxon>Chilopoda</taxon>
        <taxon>Pleurostigmophora</taxon>
        <taxon>Geophilomorpha</taxon>
        <taxon>Linotaeniidae</taxon>
        <taxon>Strigamia</taxon>
    </lineage>
</organism>
<dbReference type="EnsemblMetazoa" id="SMAR009029-RA">
    <property type="protein sequence ID" value="SMAR009029-PA"/>
    <property type="gene ID" value="SMAR009029"/>
</dbReference>
<evidence type="ECO:0000313" key="4">
    <source>
        <dbReference type="Proteomes" id="UP000014500"/>
    </source>
</evidence>
<dbReference type="STRING" id="126957.T1J5X0"/>
<dbReference type="SUPFAM" id="SSF52075">
    <property type="entry name" value="Outer arm dynein light chain 1"/>
    <property type="match status" value="3"/>
</dbReference>
<dbReference type="OMA" id="HTAGNVR"/>
<dbReference type="Gene3D" id="3.80.10.10">
    <property type="entry name" value="Ribonuclease Inhibitor"/>
    <property type="match status" value="6"/>
</dbReference>
<protein>
    <recommendedName>
        <fullName evidence="5">Protein phosphatase 1 regulatory subunit 7</fullName>
    </recommendedName>
</protein>
<dbReference type="PhylomeDB" id="T1J5X0"/>
<evidence type="ECO:0000256" key="1">
    <source>
        <dbReference type="ARBA" id="ARBA00022614"/>
    </source>
</evidence>
<keyword evidence="2" id="KW-0677">Repeat</keyword>